<reference evidence="1 2" key="1">
    <citation type="submission" date="2019-07" db="EMBL/GenBank/DDBJ databases">
        <title>Finished genome of Venturia effusa.</title>
        <authorList>
            <person name="Young C.A."/>
            <person name="Cox M.P."/>
            <person name="Ganley A.R.D."/>
            <person name="David W.J."/>
        </authorList>
    </citation>
    <scope>NUCLEOTIDE SEQUENCE [LARGE SCALE GENOMIC DNA]</scope>
    <source>
        <strain evidence="2">albino</strain>
    </source>
</reference>
<gene>
    <name evidence="1" type="ORF">FKW77_003937</name>
</gene>
<proteinExistence type="predicted"/>
<keyword evidence="2" id="KW-1185">Reference proteome</keyword>
<dbReference type="Proteomes" id="UP000316270">
    <property type="component" value="Chromosome 16"/>
</dbReference>
<organism evidence="1 2">
    <name type="scientific">Venturia effusa</name>
    <dbReference type="NCBI Taxonomy" id="50376"/>
    <lineage>
        <taxon>Eukaryota</taxon>
        <taxon>Fungi</taxon>
        <taxon>Dikarya</taxon>
        <taxon>Ascomycota</taxon>
        <taxon>Pezizomycotina</taxon>
        <taxon>Dothideomycetes</taxon>
        <taxon>Pleosporomycetidae</taxon>
        <taxon>Venturiales</taxon>
        <taxon>Venturiaceae</taxon>
        <taxon>Venturia</taxon>
    </lineage>
</organism>
<sequence length="160" mass="17966">MAFSYQQSYMAESDMRLPPVTGVLAPIHQMSPSVFVMKLCITLVFLTAVVSVSAKAYKYCCCAKKHRGRWNCDNVATWAIISTDKYYFKKGWRMSPEVWHLEQNAPIACRGCYAHASKTLDDGMIGIKEMSHLCYFYGGTGDNACFDPDPQRIPAGARND</sequence>
<protein>
    <submittedName>
        <fullName evidence="1">Uncharacterized protein</fullName>
    </submittedName>
</protein>
<evidence type="ECO:0000313" key="2">
    <source>
        <dbReference type="Proteomes" id="UP000316270"/>
    </source>
</evidence>
<accession>A0A517LML5</accession>
<dbReference type="EMBL" id="CP042200">
    <property type="protein sequence ID" value="QDS76890.1"/>
    <property type="molecule type" value="Genomic_DNA"/>
</dbReference>
<evidence type="ECO:0000313" key="1">
    <source>
        <dbReference type="EMBL" id="QDS76890.1"/>
    </source>
</evidence>
<name>A0A517LML5_9PEZI</name>
<dbReference type="AlphaFoldDB" id="A0A517LML5"/>